<feature type="transmembrane region" description="Helical" evidence="1">
    <location>
        <begin position="91"/>
        <end position="111"/>
    </location>
</feature>
<feature type="domain" description="Peptidase M56" evidence="2">
    <location>
        <begin position="89"/>
        <end position="262"/>
    </location>
</feature>
<keyword evidence="1" id="KW-0812">Transmembrane</keyword>
<feature type="transmembrane region" description="Helical" evidence="1">
    <location>
        <begin position="16"/>
        <end position="38"/>
    </location>
</feature>
<protein>
    <submittedName>
        <fullName evidence="3">M56 family metallopeptidase</fullName>
    </submittedName>
</protein>
<dbReference type="EMBL" id="JAMZFW010000020">
    <property type="protein sequence ID" value="MCP1103202.1"/>
    <property type="molecule type" value="Genomic_DNA"/>
</dbReference>
<dbReference type="CDD" id="cd07341">
    <property type="entry name" value="M56_BlaR1_MecR1_like"/>
    <property type="match status" value="1"/>
</dbReference>
<dbReference type="InterPro" id="IPR052173">
    <property type="entry name" value="Beta-lactam_resp_regulator"/>
</dbReference>
<feature type="transmembrane region" description="Helical" evidence="1">
    <location>
        <begin position="59"/>
        <end position="79"/>
    </location>
</feature>
<reference evidence="3 4" key="1">
    <citation type="journal article" date="2022" name="Genome Biol. Evol.">
        <title>Host diet, physiology and behaviors set the stage for Lachnospiraceae cladogenesis.</title>
        <authorList>
            <person name="Vera-Ponce De Leon A."/>
            <person name="Schneider M."/>
            <person name="Jahnes B.C."/>
            <person name="Sadowski V."/>
            <person name="Camuy-Velez L.A."/>
            <person name="Duan J."/>
            <person name="Sabree Z.L."/>
        </authorList>
    </citation>
    <scope>NUCLEOTIDE SEQUENCE [LARGE SCALE GENOMIC DNA]</scope>
    <source>
        <strain evidence="3 4">PAL113</strain>
    </source>
</reference>
<dbReference type="Pfam" id="PF05569">
    <property type="entry name" value="Peptidase_M56"/>
    <property type="match status" value="1"/>
</dbReference>
<organism evidence="3 4">
    <name type="scientific">Aequitasia blattaphilus</name>
    <dbReference type="NCBI Taxonomy" id="2949332"/>
    <lineage>
        <taxon>Bacteria</taxon>
        <taxon>Bacillati</taxon>
        <taxon>Bacillota</taxon>
        <taxon>Clostridia</taxon>
        <taxon>Lachnospirales</taxon>
        <taxon>Lachnospiraceae</taxon>
        <taxon>Aequitasia</taxon>
    </lineage>
</organism>
<name>A0ABT1EE37_9FIRM</name>
<accession>A0ABT1EE37</accession>
<keyword evidence="1" id="KW-1133">Transmembrane helix</keyword>
<dbReference type="PANTHER" id="PTHR34978:SF3">
    <property type="entry name" value="SLR0241 PROTEIN"/>
    <property type="match status" value="1"/>
</dbReference>
<evidence type="ECO:0000259" key="2">
    <source>
        <dbReference type="Pfam" id="PF05569"/>
    </source>
</evidence>
<sequence length="455" mass="52719">MNSILGQINTICTMPVFFLLVALVVKCLLLSIYCLLIYQGIRFVQKKFHNHMGARTNYYVWYGLLLSFPLSCCKWNDSIKLPIYRAIHQEWRAVLFIAVAFWLSISMLRLAKFIVHTWRIKQLIAAAAPYRDRGNLKLRVANTVGLQEKYIHIAAVEWVGSPVSYGMFKKTILLPAEYEKKYTSLELELLLLHEMVHIKNRDTMKLCLFSLISCFIWVLRLFDRPFKRDIEILCDNQVIGFQNNGRNTYGELLIKECSTQTVVKGLSFSDSYRTIASRLEALYHFKPEKPGYAVVSIISFAALALSLLWLYHHPASWFIPNDSSYKKFDVNMMLAETNDLGELEYTMLPLPTDVADQVYTVSEEALQVNVPALSRAIKPYQDEGLAIEEIWFQSVVYSMDLDEDSFNPVDMAQTYVEYTLPCSELEQYGEDYRYFPQVQNQKGSVFIYSLIARWL</sequence>
<evidence type="ECO:0000313" key="4">
    <source>
        <dbReference type="Proteomes" id="UP001523566"/>
    </source>
</evidence>
<proteinExistence type="predicted"/>
<evidence type="ECO:0000256" key="1">
    <source>
        <dbReference type="SAM" id="Phobius"/>
    </source>
</evidence>
<dbReference type="PANTHER" id="PTHR34978">
    <property type="entry name" value="POSSIBLE SENSOR-TRANSDUCER PROTEIN BLAR"/>
    <property type="match status" value="1"/>
</dbReference>
<gene>
    <name evidence="3" type="ORF">NK125_12360</name>
</gene>
<dbReference type="RefSeq" id="WP_262066986.1">
    <property type="nucleotide sequence ID" value="NZ_JAMXOD010000020.1"/>
</dbReference>
<keyword evidence="1" id="KW-0472">Membrane</keyword>
<keyword evidence="4" id="KW-1185">Reference proteome</keyword>
<dbReference type="Proteomes" id="UP001523566">
    <property type="component" value="Unassembled WGS sequence"/>
</dbReference>
<feature type="transmembrane region" description="Helical" evidence="1">
    <location>
        <begin position="292"/>
        <end position="311"/>
    </location>
</feature>
<feature type="transmembrane region" description="Helical" evidence="1">
    <location>
        <begin position="203"/>
        <end position="222"/>
    </location>
</feature>
<dbReference type="InterPro" id="IPR008756">
    <property type="entry name" value="Peptidase_M56"/>
</dbReference>
<evidence type="ECO:0000313" key="3">
    <source>
        <dbReference type="EMBL" id="MCP1103202.1"/>
    </source>
</evidence>
<comment type="caution">
    <text evidence="3">The sequence shown here is derived from an EMBL/GenBank/DDBJ whole genome shotgun (WGS) entry which is preliminary data.</text>
</comment>